<evidence type="ECO:0000256" key="1">
    <source>
        <dbReference type="SAM" id="Coils"/>
    </source>
</evidence>
<name>A0A6A6TGH5_9PLEO</name>
<accession>A0A6A6TGH5</accession>
<dbReference type="OrthoDB" id="3532430at2759"/>
<feature type="coiled-coil region" evidence="1">
    <location>
        <begin position="636"/>
        <end position="848"/>
    </location>
</feature>
<gene>
    <name evidence="3" type="ORF">K491DRAFT_766596</name>
</gene>
<feature type="compositionally biased region" description="Basic and acidic residues" evidence="2">
    <location>
        <begin position="9"/>
        <end position="21"/>
    </location>
</feature>
<feature type="coiled-coil region" evidence="1">
    <location>
        <begin position="211"/>
        <end position="267"/>
    </location>
</feature>
<organism evidence="3 4">
    <name type="scientific">Lophiostoma macrostomum CBS 122681</name>
    <dbReference type="NCBI Taxonomy" id="1314788"/>
    <lineage>
        <taxon>Eukaryota</taxon>
        <taxon>Fungi</taxon>
        <taxon>Dikarya</taxon>
        <taxon>Ascomycota</taxon>
        <taxon>Pezizomycotina</taxon>
        <taxon>Dothideomycetes</taxon>
        <taxon>Pleosporomycetidae</taxon>
        <taxon>Pleosporales</taxon>
        <taxon>Lophiostomataceae</taxon>
        <taxon>Lophiostoma</taxon>
    </lineage>
</organism>
<dbReference type="PANTHER" id="PTHR43941">
    <property type="entry name" value="STRUCTURAL MAINTENANCE OF CHROMOSOMES PROTEIN 2"/>
    <property type="match status" value="1"/>
</dbReference>
<reference evidence="3" key="1">
    <citation type="journal article" date="2020" name="Stud. Mycol.">
        <title>101 Dothideomycetes genomes: a test case for predicting lifestyles and emergence of pathogens.</title>
        <authorList>
            <person name="Haridas S."/>
            <person name="Albert R."/>
            <person name="Binder M."/>
            <person name="Bloem J."/>
            <person name="Labutti K."/>
            <person name="Salamov A."/>
            <person name="Andreopoulos B."/>
            <person name="Baker S."/>
            <person name="Barry K."/>
            <person name="Bills G."/>
            <person name="Bluhm B."/>
            <person name="Cannon C."/>
            <person name="Castanera R."/>
            <person name="Culley D."/>
            <person name="Daum C."/>
            <person name="Ezra D."/>
            <person name="Gonzalez J."/>
            <person name="Henrissat B."/>
            <person name="Kuo A."/>
            <person name="Liang C."/>
            <person name="Lipzen A."/>
            <person name="Lutzoni F."/>
            <person name="Magnuson J."/>
            <person name="Mondo S."/>
            <person name="Nolan M."/>
            <person name="Ohm R."/>
            <person name="Pangilinan J."/>
            <person name="Park H.-J."/>
            <person name="Ramirez L."/>
            <person name="Alfaro M."/>
            <person name="Sun H."/>
            <person name="Tritt A."/>
            <person name="Yoshinaga Y."/>
            <person name="Zwiers L.-H."/>
            <person name="Turgeon B."/>
            <person name="Goodwin S."/>
            <person name="Spatafora J."/>
            <person name="Crous P."/>
            <person name="Grigoriev I."/>
        </authorList>
    </citation>
    <scope>NUCLEOTIDE SEQUENCE</scope>
    <source>
        <strain evidence="3">CBS 122681</strain>
    </source>
</reference>
<proteinExistence type="predicted"/>
<feature type="compositionally biased region" description="Polar residues" evidence="2">
    <location>
        <begin position="32"/>
        <end position="41"/>
    </location>
</feature>
<dbReference type="Proteomes" id="UP000799324">
    <property type="component" value="Unassembled WGS sequence"/>
</dbReference>
<evidence type="ECO:0000256" key="2">
    <source>
        <dbReference type="SAM" id="MobiDB-lite"/>
    </source>
</evidence>
<evidence type="ECO:0000313" key="4">
    <source>
        <dbReference type="Proteomes" id="UP000799324"/>
    </source>
</evidence>
<protein>
    <submittedName>
        <fullName evidence="3">Uncharacterized protein</fullName>
    </submittedName>
</protein>
<keyword evidence="1" id="KW-0175">Coiled coil</keyword>
<evidence type="ECO:0000313" key="3">
    <source>
        <dbReference type="EMBL" id="KAF2658536.1"/>
    </source>
</evidence>
<feature type="region of interest" description="Disordered" evidence="2">
    <location>
        <begin position="1"/>
        <end position="164"/>
    </location>
</feature>
<keyword evidence="4" id="KW-1185">Reference proteome</keyword>
<sequence>MARLSGLASEHHVKGPGDTNRRRGRKPKNGSIDASQGTKRSASPLVEVSAPAKRTKRVSVNDHEQLEHELEDAVARSQASDTIQVEHPRRRRRHSEPLESAQDVDDDEEGATPPPATQPIHGLTPHLERVGAQNGKLQRRTGRQSMPAPQLPHVLPDIDETNDDGTKVQFSPLTATLSARKTRLLRRNHLSEEVNDIEKHKKDDAKLRKAYTELHEQLQQKQARIDELEYDLEAQRLGNIDMTDDRTAEMRQELQDTRQAMDDLRASSAYAPDNQEMSEDDDDNEPLMLVDPDELNVSQEQMRASPHPNGYHATRAMVSSQITTESTVDLTQTTDDVLAAASQAHSDIVPDRISDQAVTRFELEIEQLTQKLSQSRSSLRILSVELLNLHILDVGASTSETIQTWRHTLEDARETYEKLFGDITGMNNADFITRLVEDLKGLNGELLQKTVLAEKQNQAIKVLRTQYETTMGLLADSEQRLEKLNSENETEIAELHDRVNTLRESVDSQKKEIDDKELHLNALTMELEDKDTSLDRQQKSVVALEKKHVDDLAQLQSEHLQSERLDRATFEQDLQQKNSLIEGLEERINSMEAQAEAITVKVDELRQRNAAEIQLHLEQRVEELDKDRTNLPEASLDEANENIEDLNRRIHDEGIQANELRSKLFQVQQEKAQAIADLKDAAELQRQEHEELLATETLRRQDAEQDVSRLEKAVADLENEMTLLRDTAETNRNEQIAESDRRLEDLRDRFNALENSSKSTITALEATIFDLNNDKAALQSENEGLRDAAVVESESHKAEIAARDSDIQGLKADLEDVREEKSKVDKLNKSLEDRVNNTSLEVADIKAASAAQQATIENLQQVADKTKVIEEHTLLGEARLEYIVELEAQLEDMKQRFREQAEESTKAIDDLLETNRQTIARQEEDAAAAKKRTADALKAVDEMNVKGLHVKTKGIDLRKVAHGKITKVNEKVKIAKKSRGGAVRKRAGLRDSGFVEINDEEEELEMDEGVVG</sequence>
<feature type="compositionally biased region" description="Basic and acidic residues" evidence="2">
    <location>
        <begin position="59"/>
        <end position="74"/>
    </location>
</feature>
<dbReference type="AlphaFoldDB" id="A0A6A6TGH5"/>
<dbReference type="EMBL" id="MU004314">
    <property type="protein sequence ID" value="KAF2658536.1"/>
    <property type="molecule type" value="Genomic_DNA"/>
</dbReference>
<feature type="coiled-coil region" evidence="1">
    <location>
        <begin position="883"/>
        <end position="932"/>
    </location>
</feature>
<feature type="coiled-coil region" evidence="1">
    <location>
        <begin position="467"/>
        <end position="526"/>
    </location>
</feature>
<feature type="coiled-coil region" evidence="1">
    <location>
        <begin position="567"/>
        <end position="608"/>
    </location>
</feature>